<dbReference type="Pfam" id="PF01790">
    <property type="entry name" value="LGT"/>
    <property type="match status" value="1"/>
</dbReference>
<dbReference type="GO" id="GO:0008961">
    <property type="term" value="F:phosphatidylglycerol-prolipoprotein diacylglyceryl transferase activity"/>
    <property type="evidence" value="ECO:0007669"/>
    <property type="project" value="InterPro"/>
</dbReference>
<keyword evidence="3 8" id="KW-0808">Transferase</keyword>
<dbReference type="GO" id="GO:0042158">
    <property type="term" value="P:lipoprotein biosynthetic process"/>
    <property type="evidence" value="ECO:0007669"/>
    <property type="project" value="InterPro"/>
</dbReference>
<dbReference type="InterPro" id="IPR001640">
    <property type="entry name" value="Lgt"/>
</dbReference>
<name>A0A7X2LW92_9BURK</name>
<proteinExistence type="inferred from homology"/>
<keyword evidence="2" id="KW-1003">Cell membrane</keyword>
<gene>
    <name evidence="8" type="ORF">GJ700_23515</name>
</gene>
<reference evidence="8 9" key="1">
    <citation type="submission" date="2019-11" db="EMBL/GenBank/DDBJ databases">
        <title>Novel species isolated from a subtropical stream in China.</title>
        <authorList>
            <person name="Lu H."/>
        </authorList>
    </citation>
    <scope>NUCLEOTIDE SEQUENCE [LARGE SCALE GENOMIC DNA]</scope>
    <source>
        <strain evidence="8 9">FT92W</strain>
    </source>
</reference>
<feature type="transmembrane region" description="Helical" evidence="7">
    <location>
        <begin position="207"/>
        <end position="225"/>
    </location>
</feature>
<keyword evidence="8" id="KW-0449">Lipoprotein</keyword>
<feature type="transmembrane region" description="Helical" evidence="7">
    <location>
        <begin position="76"/>
        <end position="94"/>
    </location>
</feature>
<evidence type="ECO:0000256" key="6">
    <source>
        <dbReference type="ARBA" id="ARBA00023136"/>
    </source>
</evidence>
<evidence type="ECO:0000256" key="3">
    <source>
        <dbReference type="ARBA" id="ARBA00022679"/>
    </source>
</evidence>
<dbReference type="GO" id="GO:0005886">
    <property type="term" value="C:plasma membrane"/>
    <property type="evidence" value="ECO:0007669"/>
    <property type="project" value="InterPro"/>
</dbReference>
<keyword evidence="9" id="KW-1185">Reference proteome</keyword>
<feature type="transmembrane region" description="Helical" evidence="7">
    <location>
        <begin position="262"/>
        <end position="287"/>
    </location>
</feature>
<evidence type="ECO:0000313" key="9">
    <source>
        <dbReference type="Proteomes" id="UP000446768"/>
    </source>
</evidence>
<feature type="transmembrane region" description="Helical" evidence="7">
    <location>
        <begin position="114"/>
        <end position="132"/>
    </location>
</feature>
<evidence type="ECO:0000256" key="2">
    <source>
        <dbReference type="ARBA" id="ARBA00022475"/>
    </source>
</evidence>
<sequence length="298" mass="32418">MSYPYLSDVVFALTGYQLPLPFATFGLMVAVALLDASSCLSAEMRRLHGAGMLPMAWRAQRGVTLRMAPHDVVPNLTLLAMFAGVAGARVFHIFEHLDSFAVNPSDMIFSRSGLSVLGGLLFGTVAGLWFIRRWHLPARPMLDAVAPAMMLGYAIGRIGCQVSGDGDWGRVADMALKPDWLPTWFWAQTYTNNIFGEVIAAPGVYPAPVYEIVMALGAFLLLWALRRHAFRQGWLFSLYLVLAGLERLAIEQIRVNPVLDFGVFHATQAEAIALAMTAGGIAGLLALSRRAPSSLKPA</sequence>
<dbReference type="Proteomes" id="UP000446768">
    <property type="component" value="Unassembled WGS sequence"/>
</dbReference>
<feature type="transmembrane region" description="Helical" evidence="7">
    <location>
        <begin position="20"/>
        <end position="42"/>
    </location>
</feature>
<protein>
    <submittedName>
        <fullName evidence="8">Prolipoprotein diacylglyceryl transferase</fullName>
    </submittedName>
</protein>
<evidence type="ECO:0000313" key="8">
    <source>
        <dbReference type="EMBL" id="MRV74684.1"/>
    </source>
</evidence>
<organism evidence="8 9">
    <name type="scientific">Pseudoduganella rivuli</name>
    <dbReference type="NCBI Taxonomy" id="2666085"/>
    <lineage>
        <taxon>Bacteria</taxon>
        <taxon>Pseudomonadati</taxon>
        <taxon>Pseudomonadota</taxon>
        <taxon>Betaproteobacteria</taxon>
        <taxon>Burkholderiales</taxon>
        <taxon>Oxalobacteraceae</taxon>
        <taxon>Telluria group</taxon>
        <taxon>Pseudoduganella</taxon>
    </lineage>
</organism>
<dbReference type="PANTHER" id="PTHR30589:SF0">
    <property type="entry name" value="PHOSPHATIDYLGLYCEROL--PROLIPOPROTEIN DIACYLGLYCERYL TRANSFERASE"/>
    <property type="match status" value="1"/>
</dbReference>
<evidence type="ECO:0000256" key="5">
    <source>
        <dbReference type="ARBA" id="ARBA00022989"/>
    </source>
</evidence>
<keyword evidence="4 7" id="KW-0812">Transmembrane</keyword>
<dbReference type="EMBL" id="WKJJ01000016">
    <property type="protein sequence ID" value="MRV74684.1"/>
    <property type="molecule type" value="Genomic_DNA"/>
</dbReference>
<evidence type="ECO:0000256" key="4">
    <source>
        <dbReference type="ARBA" id="ARBA00022692"/>
    </source>
</evidence>
<evidence type="ECO:0000256" key="7">
    <source>
        <dbReference type="SAM" id="Phobius"/>
    </source>
</evidence>
<dbReference type="PANTHER" id="PTHR30589">
    <property type="entry name" value="PROLIPOPROTEIN DIACYLGLYCERYL TRANSFERASE"/>
    <property type="match status" value="1"/>
</dbReference>
<accession>A0A7X2LW92</accession>
<comment type="similarity">
    <text evidence="1">Belongs to the Lgt family.</text>
</comment>
<dbReference type="RefSeq" id="WP_154378511.1">
    <property type="nucleotide sequence ID" value="NZ_WKJJ01000016.1"/>
</dbReference>
<dbReference type="AlphaFoldDB" id="A0A7X2LW92"/>
<evidence type="ECO:0000256" key="1">
    <source>
        <dbReference type="ARBA" id="ARBA00007150"/>
    </source>
</evidence>
<keyword evidence="6 7" id="KW-0472">Membrane</keyword>
<comment type="caution">
    <text evidence="8">The sequence shown here is derived from an EMBL/GenBank/DDBJ whole genome shotgun (WGS) entry which is preliminary data.</text>
</comment>
<keyword evidence="5 7" id="KW-1133">Transmembrane helix</keyword>